<dbReference type="RefSeq" id="WP_249769531.1">
    <property type="nucleotide sequence ID" value="NZ_CP097332.1"/>
</dbReference>
<dbReference type="EMBL" id="CP097332">
    <property type="protein sequence ID" value="UQX87086.1"/>
    <property type="molecule type" value="Genomic_DNA"/>
</dbReference>
<proteinExistence type="predicted"/>
<reference evidence="1" key="2">
    <citation type="submission" date="2022-05" db="EMBL/GenBank/DDBJ databases">
        <authorList>
            <person name="Kim J.-S."/>
            <person name="Lee K."/>
            <person name="Suh M."/>
            <person name="Eom M."/>
            <person name="Kim J.-S."/>
            <person name="Kim D.-S."/>
            <person name="Ko S.-H."/>
            <person name="Shin Y."/>
            <person name="Lee J.-S."/>
        </authorList>
    </citation>
    <scope>NUCLEOTIDE SEQUENCE</scope>
    <source>
        <strain evidence="1">N237</strain>
    </source>
</reference>
<reference evidence="1" key="1">
    <citation type="journal article" date="2018" name="Int. J. Syst. Evol. Microbiol.">
        <title>Jatrophihabitans telluris sp. nov., isolated from sediment soil of lava forest wetlands and the emended description of the genus Jatrophihabitans.</title>
        <authorList>
            <person name="Lee K.C."/>
            <person name="Suh M.K."/>
            <person name="Eom M.K."/>
            <person name="Kim K.K."/>
            <person name="Kim J.S."/>
            <person name="Kim D.S."/>
            <person name="Ko S.H."/>
            <person name="Shin Y.K."/>
            <person name="Lee J.S."/>
        </authorList>
    </citation>
    <scope>NUCLEOTIDE SEQUENCE</scope>
    <source>
        <strain evidence="1">N237</strain>
    </source>
</reference>
<sequence length="112" mass="12865">MRTDVLPSIPEPLLVWTARLEPGQSEWLHEREWRIPAAQVRLGQMARLAAVVVGDQTWHPSFQTNAINPWTGRLAYADRVAPLAAGMQRWCWDSTRGRLLALPPWHDEFRDA</sequence>
<keyword evidence="2" id="KW-1185">Reference proteome</keyword>
<evidence type="ECO:0000313" key="2">
    <source>
        <dbReference type="Proteomes" id="UP001056336"/>
    </source>
</evidence>
<name>A0ABY4QTP9_9ACTN</name>
<dbReference type="Proteomes" id="UP001056336">
    <property type="component" value="Chromosome"/>
</dbReference>
<organism evidence="1 2">
    <name type="scientific">Jatrophihabitans telluris</name>
    <dbReference type="NCBI Taxonomy" id="2038343"/>
    <lineage>
        <taxon>Bacteria</taxon>
        <taxon>Bacillati</taxon>
        <taxon>Actinomycetota</taxon>
        <taxon>Actinomycetes</taxon>
        <taxon>Jatrophihabitantales</taxon>
        <taxon>Jatrophihabitantaceae</taxon>
        <taxon>Jatrophihabitans</taxon>
    </lineage>
</organism>
<evidence type="ECO:0008006" key="3">
    <source>
        <dbReference type="Google" id="ProtNLM"/>
    </source>
</evidence>
<gene>
    <name evidence="1" type="ORF">M6D93_12315</name>
</gene>
<protein>
    <recommendedName>
        <fullName evidence="3">RES domain-containing protein</fullName>
    </recommendedName>
</protein>
<accession>A0ABY4QTP9</accession>
<evidence type="ECO:0000313" key="1">
    <source>
        <dbReference type="EMBL" id="UQX87086.1"/>
    </source>
</evidence>